<organism evidence="1 2">
    <name type="scientific">Smallanthus sonchifolius</name>
    <dbReference type="NCBI Taxonomy" id="185202"/>
    <lineage>
        <taxon>Eukaryota</taxon>
        <taxon>Viridiplantae</taxon>
        <taxon>Streptophyta</taxon>
        <taxon>Embryophyta</taxon>
        <taxon>Tracheophyta</taxon>
        <taxon>Spermatophyta</taxon>
        <taxon>Magnoliopsida</taxon>
        <taxon>eudicotyledons</taxon>
        <taxon>Gunneridae</taxon>
        <taxon>Pentapetalae</taxon>
        <taxon>asterids</taxon>
        <taxon>campanulids</taxon>
        <taxon>Asterales</taxon>
        <taxon>Asteraceae</taxon>
        <taxon>Asteroideae</taxon>
        <taxon>Heliantheae alliance</taxon>
        <taxon>Millerieae</taxon>
        <taxon>Smallanthus</taxon>
    </lineage>
</organism>
<dbReference type="Proteomes" id="UP001056120">
    <property type="component" value="Linkage Group LG29"/>
</dbReference>
<reference evidence="1 2" key="2">
    <citation type="journal article" date="2022" name="Mol. Ecol. Resour.">
        <title>The genomes of chicory, endive, great burdock and yacon provide insights into Asteraceae paleo-polyploidization history and plant inulin production.</title>
        <authorList>
            <person name="Fan W."/>
            <person name="Wang S."/>
            <person name="Wang H."/>
            <person name="Wang A."/>
            <person name="Jiang F."/>
            <person name="Liu H."/>
            <person name="Zhao H."/>
            <person name="Xu D."/>
            <person name="Zhang Y."/>
        </authorList>
    </citation>
    <scope>NUCLEOTIDE SEQUENCE [LARGE SCALE GENOMIC DNA]</scope>
    <source>
        <strain evidence="2">cv. Yunnan</strain>
        <tissue evidence="1">Leaves</tissue>
    </source>
</reference>
<comment type="caution">
    <text evidence="1">The sequence shown here is derived from an EMBL/GenBank/DDBJ whole genome shotgun (WGS) entry which is preliminary data.</text>
</comment>
<proteinExistence type="predicted"/>
<gene>
    <name evidence="1" type="ORF">L1987_85019</name>
</gene>
<sequence length="102" mass="10799">MELKLEPLQSMTESGIHGKGVQHWPGGDAGVMITPQLVVTGLANTLKGDAGVFKLLRRVAKALDNTPIKINRTHAGSYTPPARVNLARPSLNDAPAHNAGLE</sequence>
<dbReference type="EMBL" id="CM042046">
    <property type="protein sequence ID" value="KAI3675429.1"/>
    <property type="molecule type" value="Genomic_DNA"/>
</dbReference>
<keyword evidence="2" id="KW-1185">Reference proteome</keyword>
<evidence type="ECO:0000313" key="2">
    <source>
        <dbReference type="Proteomes" id="UP001056120"/>
    </source>
</evidence>
<accession>A0ACB8XUS0</accession>
<evidence type="ECO:0000313" key="1">
    <source>
        <dbReference type="EMBL" id="KAI3675429.1"/>
    </source>
</evidence>
<reference evidence="2" key="1">
    <citation type="journal article" date="2022" name="Mol. Ecol. Resour.">
        <title>The genomes of chicory, endive, great burdock and yacon provide insights into Asteraceae palaeo-polyploidization history and plant inulin production.</title>
        <authorList>
            <person name="Fan W."/>
            <person name="Wang S."/>
            <person name="Wang H."/>
            <person name="Wang A."/>
            <person name="Jiang F."/>
            <person name="Liu H."/>
            <person name="Zhao H."/>
            <person name="Xu D."/>
            <person name="Zhang Y."/>
        </authorList>
    </citation>
    <scope>NUCLEOTIDE SEQUENCE [LARGE SCALE GENOMIC DNA]</scope>
    <source>
        <strain evidence="2">cv. Yunnan</strain>
    </source>
</reference>
<name>A0ACB8XUS0_9ASTR</name>
<protein>
    <submittedName>
        <fullName evidence="1">Uncharacterized protein</fullName>
    </submittedName>
</protein>